<comment type="cofactor">
    <cofactor evidence="1 15">
        <name>heme</name>
        <dbReference type="ChEBI" id="CHEBI:30413"/>
    </cofactor>
</comment>
<dbReference type="PROSITE" id="PS00086">
    <property type="entry name" value="CYTOCHROME_P450"/>
    <property type="match status" value="1"/>
</dbReference>
<evidence type="ECO:0000256" key="6">
    <source>
        <dbReference type="ARBA" id="ARBA00022617"/>
    </source>
</evidence>
<evidence type="ECO:0000256" key="14">
    <source>
        <dbReference type="ARBA" id="ARBA00047827"/>
    </source>
</evidence>
<dbReference type="SUPFAM" id="SSF48264">
    <property type="entry name" value="Cytochrome P450"/>
    <property type="match status" value="1"/>
</dbReference>
<evidence type="ECO:0000256" key="5">
    <source>
        <dbReference type="ARBA" id="ARBA00012109"/>
    </source>
</evidence>
<keyword evidence="6 15" id="KW-0349">Heme</keyword>
<evidence type="ECO:0000256" key="15">
    <source>
        <dbReference type="PIRSR" id="PIRSR602401-1"/>
    </source>
</evidence>
<comment type="subcellular location">
    <subcellularLocation>
        <location evidence="3">Endoplasmic reticulum membrane</location>
        <topology evidence="3">Peripheral membrane protein</topology>
    </subcellularLocation>
    <subcellularLocation>
        <location evidence="2">Microsome membrane</location>
        <topology evidence="2">Peripheral membrane protein</topology>
    </subcellularLocation>
</comment>
<evidence type="ECO:0000256" key="10">
    <source>
        <dbReference type="ARBA" id="ARBA00023002"/>
    </source>
</evidence>
<reference evidence="17" key="1">
    <citation type="submission" date="2022-05" db="EMBL/GenBank/DDBJ databases">
        <authorList>
            <person name="Okamura Y."/>
        </authorList>
    </citation>
    <scope>NUCLEOTIDE SEQUENCE</scope>
</reference>
<evidence type="ECO:0000256" key="4">
    <source>
        <dbReference type="ARBA" id="ARBA00010617"/>
    </source>
</evidence>
<keyword evidence="10 16" id="KW-0560">Oxidoreductase</keyword>
<evidence type="ECO:0000256" key="9">
    <source>
        <dbReference type="ARBA" id="ARBA00022848"/>
    </source>
</evidence>
<evidence type="ECO:0000256" key="1">
    <source>
        <dbReference type="ARBA" id="ARBA00001971"/>
    </source>
</evidence>
<organism evidence="17 18">
    <name type="scientific">Pieris brassicae</name>
    <name type="common">White butterfly</name>
    <name type="synonym">Large white butterfly</name>
    <dbReference type="NCBI Taxonomy" id="7116"/>
    <lineage>
        <taxon>Eukaryota</taxon>
        <taxon>Metazoa</taxon>
        <taxon>Ecdysozoa</taxon>
        <taxon>Arthropoda</taxon>
        <taxon>Hexapoda</taxon>
        <taxon>Insecta</taxon>
        <taxon>Pterygota</taxon>
        <taxon>Neoptera</taxon>
        <taxon>Endopterygota</taxon>
        <taxon>Lepidoptera</taxon>
        <taxon>Glossata</taxon>
        <taxon>Ditrysia</taxon>
        <taxon>Papilionoidea</taxon>
        <taxon>Pieridae</taxon>
        <taxon>Pierinae</taxon>
        <taxon>Pieris</taxon>
    </lineage>
</organism>
<evidence type="ECO:0000256" key="16">
    <source>
        <dbReference type="RuleBase" id="RU000461"/>
    </source>
</evidence>
<dbReference type="GO" id="GO:0016712">
    <property type="term" value="F:oxidoreductase activity, acting on paired donors, with incorporation or reduction of molecular oxygen, reduced flavin or flavoprotein as one donor, and incorporation of one atom of oxygen"/>
    <property type="evidence" value="ECO:0007669"/>
    <property type="project" value="UniProtKB-EC"/>
</dbReference>
<evidence type="ECO:0000256" key="8">
    <source>
        <dbReference type="ARBA" id="ARBA00022824"/>
    </source>
</evidence>
<dbReference type="GO" id="GO:0005506">
    <property type="term" value="F:iron ion binding"/>
    <property type="evidence" value="ECO:0007669"/>
    <property type="project" value="InterPro"/>
</dbReference>
<accession>A0A9P0TG13</accession>
<evidence type="ECO:0000256" key="11">
    <source>
        <dbReference type="ARBA" id="ARBA00023004"/>
    </source>
</evidence>
<dbReference type="EC" id="1.14.14.1" evidence="5"/>
<name>A0A9P0TG13_PIEBR</name>
<dbReference type="PANTHER" id="PTHR24292">
    <property type="entry name" value="CYTOCHROME P450"/>
    <property type="match status" value="1"/>
</dbReference>
<keyword evidence="11 15" id="KW-0408">Iron</keyword>
<evidence type="ECO:0000256" key="2">
    <source>
        <dbReference type="ARBA" id="ARBA00004174"/>
    </source>
</evidence>
<comment type="similarity">
    <text evidence="4 16">Belongs to the cytochrome P450 family.</text>
</comment>
<dbReference type="GO" id="GO:0005789">
    <property type="term" value="C:endoplasmic reticulum membrane"/>
    <property type="evidence" value="ECO:0007669"/>
    <property type="project" value="UniProtKB-SubCell"/>
</dbReference>
<gene>
    <name evidence="17" type="ORF">PIBRA_LOCUS4998</name>
</gene>
<dbReference type="Gene3D" id="1.10.630.10">
    <property type="entry name" value="Cytochrome P450"/>
    <property type="match status" value="1"/>
</dbReference>
<keyword evidence="7 15" id="KW-0479">Metal-binding</keyword>
<dbReference type="PRINTS" id="PR00385">
    <property type="entry name" value="P450"/>
</dbReference>
<dbReference type="Proteomes" id="UP001152562">
    <property type="component" value="Unassembled WGS sequence"/>
</dbReference>
<dbReference type="PRINTS" id="PR00463">
    <property type="entry name" value="EP450I"/>
</dbReference>
<evidence type="ECO:0000256" key="13">
    <source>
        <dbReference type="ARBA" id="ARBA00023136"/>
    </source>
</evidence>
<evidence type="ECO:0000313" key="18">
    <source>
        <dbReference type="Proteomes" id="UP001152562"/>
    </source>
</evidence>
<dbReference type="InterPro" id="IPR001128">
    <property type="entry name" value="Cyt_P450"/>
</dbReference>
<dbReference type="PANTHER" id="PTHR24292:SF45">
    <property type="entry name" value="CYTOCHROME P450 6G1-RELATED"/>
    <property type="match status" value="1"/>
</dbReference>
<dbReference type="InterPro" id="IPR050476">
    <property type="entry name" value="Insect_CytP450_Detox"/>
</dbReference>
<evidence type="ECO:0000256" key="12">
    <source>
        <dbReference type="ARBA" id="ARBA00023033"/>
    </source>
</evidence>
<comment type="caution">
    <text evidence="17">The sequence shown here is derived from an EMBL/GenBank/DDBJ whole genome shotgun (WGS) entry which is preliminary data.</text>
</comment>
<keyword evidence="9" id="KW-0492">Microsome</keyword>
<keyword evidence="18" id="KW-1185">Reference proteome</keyword>
<evidence type="ECO:0000256" key="3">
    <source>
        <dbReference type="ARBA" id="ARBA00004406"/>
    </source>
</evidence>
<protein>
    <recommendedName>
        <fullName evidence="5">unspecific monooxygenase</fullName>
        <ecNumber evidence="5">1.14.14.1</ecNumber>
    </recommendedName>
</protein>
<evidence type="ECO:0000313" key="17">
    <source>
        <dbReference type="EMBL" id="CAH4028012.1"/>
    </source>
</evidence>
<dbReference type="EMBL" id="CALOZG010000005">
    <property type="protein sequence ID" value="CAH4028012.1"/>
    <property type="molecule type" value="Genomic_DNA"/>
</dbReference>
<proteinExistence type="inferred from homology"/>
<dbReference type="InterPro" id="IPR002401">
    <property type="entry name" value="Cyt_P450_E_grp-I"/>
</dbReference>
<evidence type="ECO:0000256" key="7">
    <source>
        <dbReference type="ARBA" id="ARBA00022723"/>
    </source>
</evidence>
<feature type="binding site" description="axial binding residue" evidence="15">
    <location>
        <position position="183"/>
    </location>
    <ligand>
        <name>heme</name>
        <dbReference type="ChEBI" id="CHEBI:30413"/>
    </ligand>
    <ligandPart>
        <name>Fe</name>
        <dbReference type="ChEBI" id="CHEBI:18248"/>
    </ligandPart>
</feature>
<dbReference type="Pfam" id="PF00067">
    <property type="entry name" value="p450"/>
    <property type="match status" value="1"/>
</dbReference>
<keyword evidence="12 16" id="KW-0503">Monooxygenase</keyword>
<keyword evidence="8" id="KW-0256">Endoplasmic reticulum</keyword>
<keyword evidence="13" id="KW-0472">Membrane</keyword>
<sequence length="238" mass="27356">MKKMFYLIEECTAGLEKLIEDSLQKPKAGVRSMMASAQCIVLFGAAFETTATTLTFLLYELAKNPDKQKRAIEEVNQYFKNHDRIEYECVFETPYLDACVCDTLRIYPVLGVVTRELVEDYTLPSGVPLTKGLRVHIPVHHLHHNPQYFPEPDVFRPERFLGAEKERIEPFSYMPFGEGPRTCIGLRFAKMQSIAGLLALMRKCQVELVEETPTKIQFEPRVSTTQPVEEIYLKFTPK</sequence>
<comment type="catalytic activity">
    <reaction evidence="14">
        <text>an organic molecule + reduced [NADPH--hemoprotein reductase] + O2 = an alcohol + oxidized [NADPH--hemoprotein reductase] + H2O + H(+)</text>
        <dbReference type="Rhea" id="RHEA:17149"/>
        <dbReference type="Rhea" id="RHEA-COMP:11964"/>
        <dbReference type="Rhea" id="RHEA-COMP:11965"/>
        <dbReference type="ChEBI" id="CHEBI:15377"/>
        <dbReference type="ChEBI" id="CHEBI:15378"/>
        <dbReference type="ChEBI" id="CHEBI:15379"/>
        <dbReference type="ChEBI" id="CHEBI:30879"/>
        <dbReference type="ChEBI" id="CHEBI:57618"/>
        <dbReference type="ChEBI" id="CHEBI:58210"/>
        <dbReference type="ChEBI" id="CHEBI:142491"/>
        <dbReference type="EC" id="1.14.14.1"/>
    </reaction>
</comment>
<dbReference type="GO" id="GO:0020037">
    <property type="term" value="F:heme binding"/>
    <property type="evidence" value="ECO:0007669"/>
    <property type="project" value="InterPro"/>
</dbReference>
<dbReference type="InterPro" id="IPR017972">
    <property type="entry name" value="Cyt_P450_CS"/>
</dbReference>
<dbReference type="AlphaFoldDB" id="A0A9P0TG13"/>
<dbReference type="InterPro" id="IPR036396">
    <property type="entry name" value="Cyt_P450_sf"/>
</dbReference>